<evidence type="ECO:0000313" key="9">
    <source>
        <dbReference type="EMBL" id="NVN41504.1"/>
    </source>
</evidence>
<keyword evidence="6 7" id="KW-0472">Membrane</keyword>
<dbReference type="GO" id="GO:0022857">
    <property type="term" value="F:transmembrane transporter activity"/>
    <property type="evidence" value="ECO:0007669"/>
    <property type="project" value="InterPro"/>
</dbReference>
<feature type="transmembrane region" description="Helical" evidence="7">
    <location>
        <begin position="82"/>
        <end position="103"/>
    </location>
</feature>
<evidence type="ECO:0000259" key="8">
    <source>
        <dbReference type="PROSITE" id="PS50850"/>
    </source>
</evidence>
<reference evidence="9 10" key="1">
    <citation type="submission" date="2020-06" db="EMBL/GenBank/DDBJ databases">
        <title>Description of novel acetic acid bacteria.</title>
        <authorList>
            <person name="Sombolestani A."/>
        </authorList>
    </citation>
    <scope>NUCLEOTIDE SEQUENCE [LARGE SCALE GENOMIC DNA]</scope>
    <source>
        <strain evidence="9 10">LMG 27010</strain>
    </source>
</reference>
<dbReference type="Pfam" id="PF07690">
    <property type="entry name" value="MFS_1"/>
    <property type="match status" value="2"/>
</dbReference>
<comment type="caution">
    <text evidence="9">The sequence shown here is derived from an EMBL/GenBank/DDBJ whole genome shotgun (WGS) entry which is preliminary data.</text>
</comment>
<evidence type="ECO:0000256" key="6">
    <source>
        <dbReference type="ARBA" id="ARBA00023136"/>
    </source>
</evidence>
<accession>A0A850PBP0</accession>
<keyword evidence="5 7" id="KW-1133">Transmembrane helix</keyword>
<keyword evidence="4 7" id="KW-0812">Transmembrane</keyword>
<proteinExistence type="predicted"/>
<dbReference type="InterPro" id="IPR011701">
    <property type="entry name" value="MFS"/>
</dbReference>
<keyword evidence="3" id="KW-1003">Cell membrane</keyword>
<feature type="transmembrane region" description="Helical" evidence="7">
    <location>
        <begin position="280"/>
        <end position="298"/>
    </location>
</feature>
<feature type="transmembrane region" description="Helical" evidence="7">
    <location>
        <begin position="364"/>
        <end position="387"/>
    </location>
</feature>
<feature type="transmembrane region" description="Helical" evidence="7">
    <location>
        <begin position="304"/>
        <end position="327"/>
    </location>
</feature>
<feature type="transmembrane region" description="Helical" evidence="7">
    <location>
        <begin position="176"/>
        <end position="197"/>
    </location>
</feature>
<name>A0A850PBP0_9PROT</name>
<sequence>MTARPSLRGDPALRALARLAVCVFLTFMTIGMPLPVLPLYVHDALGFGNLVVGSVIGISFLATVLTRGLAGREADQTGARRVMLRGMVLCAVSGATMLAAGLLPLGGHGRLAVLLVGRLILGLGESQLIVAMLGWGIALVGSARSSIVLAWCGMAMYGSVAASAPVGFWLYHHGGLALVGAVAALLPLMSIALAWPVRGVPPVRGERQSFFSVVLRIWQPGAVVMLQGVGYAAIGAFIALDFSDHHWPGTGIALSFFGIGFVIVRLFAGHTPTLYGGFRVAIVSLTVETLGQATLFLAPDAIVALVGTALTGAGCSMVFPSMGVVVVQHTPAHIRSTALGAVAAFQDIAYGLTGPVTGLVATSFGYPAVFAAGCVCAATGLVIVLAISAGGLGWGRPGEAA</sequence>
<dbReference type="Proteomes" id="UP000585665">
    <property type="component" value="Unassembled WGS sequence"/>
</dbReference>
<dbReference type="InterPro" id="IPR050171">
    <property type="entry name" value="MFS_Transporters"/>
</dbReference>
<evidence type="ECO:0000256" key="4">
    <source>
        <dbReference type="ARBA" id="ARBA00022692"/>
    </source>
</evidence>
<dbReference type="InterPro" id="IPR036259">
    <property type="entry name" value="MFS_trans_sf"/>
</dbReference>
<feature type="transmembrane region" description="Helical" evidence="7">
    <location>
        <begin position="217"/>
        <end position="240"/>
    </location>
</feature>
<dbReference type="InterPro" id="IPR020846">
    <property type="entry name" value="MFS_dom"/>
</dbReference>
<dbReference type="PROSITE" id="PS50850">
    <property type="entry name" value="MFS"/>
    <property type="match status" value="1"/>
</dbReference>
<keyword evidence="10" id="KW-1185">Reference proteome</keyword>
<dbReference type="PANTHER" id="PTHR23517:SF1">
    <property type="match status" value="1"/>
</dbReference>
<feature type="transmembrane region" description="Helical" evidence="7">
    <location>
        <begin position="246"/>
        <end position="268"/>
    </location>
</feature>
<feature type="transmembrane region" description="Helical" evidence="7">
    <location>
        <begin position="147"/>
        <end position="170"/>
    </location>
</feature>
<keyword evidence="2" id="KW-0813">Transport</keyword>
<evidence type="ECO:0000256" key="3">
    <source>
        <dbReference type="ARBA" id="ARBA00022475"/>
    </source>
</evidence>
<comment type="subcellular location">
    <subcellularLocation>
        <location evidence="1">Cell membrane</location>
        <topology evidence="1">Multi-pass membrane protein</topology>
    </subcellularLocation>
</comment>
<dbReference type="NCBIfam" id="NF009048">
    <property type="entry name" value="PRK12382.1"/>
    <property type="match status" value="1"/>
</dbReference>
<dbReference type="GO" id="GO:0005886">
    <property type="term" value="C:plasma membrane"/>
    <property type="evidence" value="ECO:0007669"/>
    <property type="project" value="UniProtKB-SubCell"/>
</dbReference>
<feature type="transmembrane region" description="Helical" evidence="7">
    <location>
        <begin position="334"/>
        <end position="352"/>
    </location>
</feature>
<evidence type="ECO:0000256" key="5">
    <source>
        <dbReference type="ARBA" id="ARBA00022989"/>
    </source>
</evidence>
<evidence type="ECO:0000313" key="10">
    <source>
        <dbReference type="Proteomes" id="UP000585665"/>
    </source>
</evidence>
<dbReference type="AlphaFoldDB" id="A0A850PBP0"/>
<feature type="domain" description="Major facilitator superfamily (MFS) profile" evidence="8">
    <location>
        <begin position="176"/>
        <end position="401"/>
    </location>
</feature>
<evidence type="ECO:0000256" key="2">
    <source>
        <dbReference type="ARBA" id="ARBA00022448"/>
    </source>
</evidence>
<dbReference type="NCBIfam" id="NF003477">
    <property type="entry name" value="PRK05122.1"/>
    <property type="match status" value="1"/>
</dbReference>
<dbReference type="EMBL" id="JABXXR010000138">
    <property type="protein sequence ID" value="NVN41504.1"/>
    <property type="molecule type" value="Genomic_DNA"/>
</dbReference>
<feature type="transmembrane region" description="Helical" evidence="7">
    <location>
        <begin position="50"/>
        <end position="70"/>
    </location>
</feature>
<dbReference type="RefSeq" id="WP_176614396.1">
    <property type="nucleotide sequence ID" value="NZ_JABXXR010000138.1"/>
</dbReference>
<evidence type="ECO:0000256" key="1">
    <source>
        <dbReference type="ARBA" id="ARBA00004651"/>
    </source>
</evidence>
<dbReference type="SUPFAM" id="SSF103473">
    <property type="entry name" value="MFS general substrate transporter"/>
    <property type="match status" value="1"/>
</dbReference>
<dbReference type="CDD" id="cd17489">
    <property type="entry name" value="MFS_YfcJ_like"/>
    <property type="match status" value="1"/>
</dbReference>
<dbReference type="PANTHER" id="PTHR23517">
    <property type="entry name" value="RESISTANCE PROTEIN MDTM, PUTATIVE-RELATED-RELATED"/>
    <property type="match status" value="1"/>
</dbReference>
<feature type="transmembrane region" description="Helical" evidence="7">
    <location>
        <begin position="115"/>
        <end position="140"/>
    </location>
</feature>
<organism evidence="9 10">
    <name type="scientific">Ameyamaea chiangmaiensis</name>
    <dbReference type="NCBI Taxonomy" id="442969"/>
    <lineage>
        <taxon>Bacteria</taxon>
        <taxon>Pseudomonadati</taxon>
        <taxon>Pseudomonadota</taxon>
        <taxon>Alphaproteobacteria</taxon>
        <taxon>Acetobacterales</taxon>
        <taxon>Acetobacteraceae</taxon>
        <taxon>Ameyamaea</taxon>
    </lineage>
</organism>
<gene>
    <name evidence="9" type="ORF">HUK82_13155</name>
</gene>
<protein>
    <submittedName>
        <fullName evidence="9">Arabinose transporter</fullName>
    </submittedName>
</protein>
<dbReference type="Gene3D" id="1.20.1250.20">
    <property type="entry name" value="MFS general substrate transporter like domains"/>
    <property type="match status" value="1"/>
</dbReference>
<evidence type="ECO:0000256" key="7">
    <source>
        <dbReference type="SAM" id="Phobius"/>
    </source>
</evidence>